<dbReference type="Gene3D" id="3.40.50.2300">
    <property type="match status" value="1"/>
</dbReference>
<dbReference type="PRINTS" id="PR00038">
    <property type="entry name" value="HTHLUXR"/>
</dbReference>
<organism evidence="6">
    <name type="scientific">marine metagenome</name>
    <dbReference type="NCBI Taxonomy" id="408172"/>
    <lineage>
        <taxon>unclassified sequences</taxon>
        <taxon>metagenomes</taxon>
        <taxon>ecological metagenomes</taxon>
    </lineage>
</organism>
<gene>
    <name evidence="6" type="ORF">METZ01_LOCUS132933</name>
</gene>
<feature type="domain" description="Response regulatory" evidence="5">
    <location>
        <begin position="1"/>
        <end position="63"/>
    </location>
</feature>
<dbReference type="GO" id="GO:0006355">
    <property type="term" value="P:regulation of DNA-templated transcription"/>
    <property type="evidence" value="ECO:0007669"/>
    <property type="project" value="InterPro"/>
</dbReference>
<keyword evidence="3" id="KW-0804">Transcription</keyword>
<dbReference type="GO" id="GO:0000160">
    <property type="term" value="P:phosphorelay signal transduction system"/>
    <property type="evidence" value="ECO:0007669"/>
    <property type="project" value="InterPro"/>
</dbReference>
<dbReference type="InterPro" id="IPR036388">
    <property type="entry name" value="WH-like_DNA-bd_sf"/>
</dbReference>
<evidence type="ECO:0000313" key="6">
    <source>
        <dbReference type="EMBL" id="SVA80079.1"/>
    </source>
</evidence>
<sequence length="151" mass="16759">MPGMTGLEAQRRLRETGQSMEVVFVTGHGDVPMSVAAMKGGAVDFLLKPFDDEALLAAIDRAIRLDRDRLQEQRELARLRAGYDRLTPREQQVFALVTAGLLNKQVAAHLGTSEKTIKVHRARVMTKMPARSLAELVRQAARLEITPSQVE</sequence>
<reference evidence="6" key="1">
    <citation type="submission" date="2018-05" db="EMBL/GenBank/DDBJ databases">
        <authorList>
            <person name="Lanie J.A."/>
            <person name="Ng W.-L."/>
            <person name="Kazmierczak K.M."/>
            <person name="Andrzejewski T.M."/>
            <person name="Davidsen T.M."/>
            <person name="Wayne K.J."/>
            <person name="Tettelin H."/>
            <person name="Glass J.I."/>
            <person name="Rusch D."/>
            <person name="Podicherti R."/>
            <person name="Tsui H.-C.T."/>
            <person name="Winkler M.E."/>
        </authorList>
    </citation>
    <scope>NUCLEOTIDE SEQUENCE</scope>
</reference>
<evidence type="ECO:0008006" key="7">
    <source>
        <dbReference type="Google" id="ProtNLM"/>
    </source>
</evidence>
<dbReference type="SUPFAM" id="SSF46894">
    <property type="entry name" value="C-terminal effector domain of the bipartite response regulators"/>
    <property type="match status" value="1"/>
</dbReference>
<dbReference type="Gene3D" id="1.10.10.10">
    <property type="entry name" value="Winged helix-like DNA-binding domain superfamily/Winged helix DNA-binding domain"/>
    <property type="match status" value="1"/>
</dbReference>
<name>A0A381YSY4_9ZZZZ</name>
<evidence type="ECO:0000259" key="4">
    <source>
        <dbReference type="PROSITE" id="PS50043"/>
    </source>
</evidence>
<dbReference type="PANTHER" id="PTHR44688">
    <property type="entry name" value="DNA-BINDING TRANSCRIPTIONAL ACTIVATOR DEVR_DOSR"/>
    <property type="match status" value="1"/>
</dbReference>
<dbReference type="InterPro" id="IPR000792">
    <property type="entry name" value="Tscrpt_reg_LuxR_C"/>
</dbReference>
<dbReference type="CDD" id="cd06170">
    <property type="entry name" value="LuxR_C_like"/>
    <property type="match status" value="1"/>
</dbReference>
<feature type="domain" description="HTH luxR-type" evidence="4">
    <location>
        <begin position="79"/>
        <end position="144"/>
    </location>
</feature>
<evidence type="ECO:0000259" key="5">
    <source>
        <dbReference type="PROSITE" id="PS50110"/>
    </source>
</evidence>
<dbReference type="SUPFAM" id="SSF52172">
    <property type="entry name" value="CheY-like"/>
    <property type="match status" value="1"/>
</dbReference>
<proteinExistence type="predicted"/>
<dbReference type="SMART" id="SM00421">
    <property type="entry name" value="HTH_LUXR"/>
    <property type="match status" value="1"/>
</dbReference>
<keyword evidence="1" id="KW-0805">Transcription regulation</keyword>
<keyword evidence="2" id="KW-0238">DNA-binding</keyword>
<dbReference type="Pfam" id="PF00072">
    <property type="entry name" value="Response_reg"/>
    <property type="match status" value="1"/>
</dbReference>
<dbReference type="PANTHER" id="PTHR44688:SF16">
    <property type="entry name" value="DNA-BINDING TRANSCRIPTIONAL ACTIVATOR DEVR_DOSR"/>
    <property type="match status" value="1"/>
</dbReference>
<protein>
    <recommendedName>
        <fullName evidence="7">Response regulatory domain-containing protein</fullName>
    </recommendedName>
</protein>
<dbReference type="InterPro" id="IPR016032">
    <property type="entry name" value="Sig_transdc_resp-reg_C-effctor"/>
</dbReference>
<dbReference type="InterPro" id="IPR011006">
    <property type="entry name" value="CheY-like_superfamily"/>
</dbReference>
<evidence type="ECO:0000256" key="1">
    <source>
        <dbReference type="ARBA" id="ARBA00023015"/>
    </source>
</evidence>
<evidence type="ECO:0000256" key="3">
    <source>
        <dbReference type="ARBA" id="ARBA00023163"/>
    </source>
</evidence>
<accession>A0A381YSY4</accession>
<dbReference type="EMBL" id="UINC01018975">
    <property type="protein sequence ID" value="SVA80079.1"/>
    <property type="molecule type" value="Genomic_DNA"/>
</dbReference>
<dbReference type="InterPro" id="IPR001789">
    <property type="entry name" value="Sig_transdc_resp-reg_receiver"/>
</dbReference>
<dbReference type="AlphaFoldDB" id="A0A381YSY4"/>
<dbReference type="GO" id="GO:0003677">
    <property type="term" value="F:DNA binding"/>
    <property type="evidence" value="ECO:0007669"/>
    <property type="project" value="UniProtKB-KW"/>
</dbReference>
<dbReference type="PROSITE" id="PS50043">
    <property type="entry name" value="HTH_LUXR_2"/>
    <property type="match status" value="1"/>
</dbReference>
<dbReference type="PROSITE" id="PS50110">
    <property type="entry name" value="RESPONSE_REGULATORY"/>
    <property type="match status" value="1"/>
</dbReference>
<dbReference type="Pfam" id="PF00196">
    <property type="entry name" value="GerE"/>
    <property type="match status" value="1"/>
</dbReference>
<evidence type="ECO:0000256" key="2">
    <source>
        <dbReference type="ARBA" id="ARBA00023125"/>
    </source>
</evidence>